<dbReference type="Gene3D" id="3.30.230.10">
    <property type="match status" value="1"/>
</dbReference>
<keyword evidence="5" id="KW-1185">Reference proteome</keyword>
<evidence type="ECO:0000259" key="3">
    <source>
        <dbReference type="Pfam" id="PF00288"/>
    </source>
</evidence>
<dbReference type="Pfam" id="PF00288">
    <property type="entry name" value="GHMP_kinases_N"/>
    <property type="match status" value="1"/>
</dbReference>
<organism evidence="4 5">
    <name type="scientific">Nocardiopsis lambiniae</name>
    <dbReference type="NCBI Taxonomy" id="3075539"/>
    <lineage>
        <taxon>Bacteria</taxon>
        <taxon>Bacillati</taxon>
        <taxon>Actinomycetota</taxon>
        <taxon>Actinomycetes</taxon>
        <taxon>Streptosporangiales</taxon>
        <taxon>Nocardiopsidaceae</taxon>
        <taxon>Nocardiopsis</taxon>
    </lineage>
</organism>
<dbReference type="Proteomes" id="UP001183390">
    <property type="component" value="Unassembled WGS sequence"/>
</dbReference>
<keyword evidence="1 4" id="KW-0808">Transferase</keyword>
<accession>A0ABU2M646</accession>
<feature type="region of interest" description="Disordered" evidence="2">
    <location>
        <begin position="1"/>
        <end position="26"/>
    </location>
</feature>
<dbReference type="RefSeq" id="WP_311510830.1">
    <property type="nucleotide sequence ID" value="NZ_JAVREP010000003.1"/>
</dbReference>
<dbReference type="GO" id="GO:0016301">
    <property type="term" value="F:kinase activity"/>
    <property type="evidence" value="ECO:0007669"/>
    <property type="project" value="UniProtKB-KW"/>
</dbReference>
<feature type="domain" description="GHMP kinase N-terminal" evidence="3">
    <location>
        <begin position="88"/>
        <end position="154"/>
    </location>
</feature>
<protein>
    <submittedName>
        <fullName evidence="4">GHMP kinase</fullName>
    </submittedName>
</protein>
<dbReference type="InterPro" id="IPR006204">
    <property type="entry name" value="GHMP_kinase_N_dom"/>
</dbReference>
<dbReference type="SUPFAM" id="SSF54211">
    <property type="entry name" value="Ribosomal protein S5 domain 2-like"/>
    <property type="match status" value="1"/>
</dbReference>
<evidence type="ECO:0000256" key="1">
    <source>
        <dbReference type="ARBA" id="ARBA00022777"/>
    </source>
</evidence>
<proteinExistence type="predicted"/>
<reference evidence="5" key="1">
    <citation type="submission" date="2023-07" db="EMBL/GenBank/DDBJ databases">
        <title>30 novel species of actinomycetes from the DSMZ collection.</title>
        <authorList>
            <person name="Nouioui I."/>
        </authorList>
    </citation>
    <scope>NUCLEOTIDE SEQUENCE [LARGE SCALE GENOMIC DNA]</scope>
    <source>
        <strain evidence="5">DSM 44743</strain>
    </source>
</reference>
<evidence type="ECO:0000313" key="4">
    <source>
        <dbReference type="EMBL" id="MDT0328090.1"/>
    </source>
</evidence>
<dbReference type="InterPro" id="IPR014721">
    <property type="entry name" value="Ribsml_uS5_D2-typ_fold_subgr"/>
</dbReference>
<keyword evidence="1 4" id="KW-0418">Kinase</keyword>
<gene>
    <name evidence="4" type="ORF">RM479_06650</name>
</gene>
<dbReference type="EMBL" id="JAVREP010000003">
    <property type="protein sequence ID" value="MDT0328090.1"/>
    <property type="molecule type" value="Genomic_DNA"/>
</dbReference>
<name>A0ABU2M646_9ACTN</name>
<evidence type="ECO:0000313" key="5">
    <source>
        <dbReference type="Proteomes" id="UP001183390"/>
    </source>
</evidence>
<comment type="caution">
    <text evidence="4">The sequence shown here is derived from an EMBL/GenBank/DDBJ whole genome shotgun (WGS) entry which is preliminary data.</text>
</comment>
<sequence length="324" mass="33429">MRISEGRSVGTTSSPRGARSRTAPDGIGFGSCRAHHGEILQGVFEHEGGLVRGLVTLPCDLYGSYAVFEPSPLPVLTVTPSDRVKAFRAASEALAALGRSYAGGHLYIQSETPLSRGFGSSTGDVIATVRATFDSFGRVADCETTAGLAVTSESASDSLMFGEDAVLFAQRSGFVIEGFSAPIPPLGVLGFGTSRDGAGVPTLEMRPAVYDAGEIAAFAELRALLRRAVETQDAAAVGAVAGESARINQRHLPVPGYTGLEALAARTGSVGLQVAHSGDIAGMLFDATDPDVGHLMDEAEAGLADLGVTKSWRFAVGGSEKDPS</sequence>
<dbReference type="InterPro" id="IPR020568">
    <property type="entry name" value="Ribosomal_Su5_D2-typ_SF"/>
</dbReference>
<evidence type="ECO:0000256" key="2">
    <source>
        <dbReference type="SAM" id="MobiDB-lite"/>
    </source>
</evidence>